<feature type="transmembrane region" description="Helical" evidence="1">
    <location>
        <begin position="336"/>
        <end position="355"/>
    </location>
</feature>
<keyword evidence="1" id="KW-0812">Transmembrane</keyword>
<dbReference type="Proteomes" id="UP001196248">
    <property type="component" value="Unassembled WGS sequence"/>
</dbReference>
<feature type="transmembrane region" description="Helical" evidence="1">
    <location>
        <begin position="254"/>
        <end position="275"/>
    </location>
</feature>
<keyword evidence="1" id="KW-1133">Transmembrane helix</keyword>
<accession>A0ABS6IU84</accession>
<name>A0ABS6IU84_9LACO</name>
<feature type="transmembrane region" description="Helical" evidence="1">
    <location>
        <begin position="79"/>
        <end position="100"/>
    </location>
</feature>
<proteinExistence type="predicted"/>
<keyword evidence="3" id="KW-1185">Reference proteome</keyword>
<feature type="transmembrane region" description="Helical" evidence="1">
    <location>
        <begin position="282"/>
        <end position="300"/>
    </location>
</feature>
<organism evidence="2 3">
    <name type="scientific">Limosilactobacillus portuensis</name>
    <dbReference type="NCBI Taxonomy" id="2742601"/>
    <lineage>
        <taxon>Bacteria</taxon>
        <taxon>Bacillati</taxon>
        <taxon>Bacillota</taxon>
        <taxon>Bacilli</taxon>
        <taxon>Lactobacillales</taxon>
        <taxon>Lactobacillaceae</taxon>
        <taxon>Limosilactobacillus</taxon>
    </lineage>
</organism>
<evidence type="ECO:0000313" key="2">
    <source>
        <dbReference type="EMBL" id="MBU9694878.1"/>
    </source>
</evidence>
<dbReference type="RefSeq" id="WP_178696053.1">
    <property type="nucleotide sequence ID" value="NZ_CP117296.1"/>
</dbReference>
<dbReference type="EMBL" id="JAHPJJ010000006">
    <property type="protein sequence ID" value="MBU9694878.1"/>
    <property type="molecule type" value="Genomic_DNA"/>
</dbReference>
<sequence>MKNERTYSFLRYLVVVVIFSFMSFWNYITPLWNDDEGWTRMSFASIIKSCAEDYMNSNGRFLGQFFAKIMVNIPLPLEAVLNAIAFTVMILLIFRIASLSNVYGINNEFTKLLLYIFILLNIFLLTPGFSQVYLWRPGAGNYLWLMVVDLIFINLIINKNNSFLYLTITTIFGFLSGGANENTGGGVLIVVLCATIINEKRAKNIIPIIGFIVGYAILMLSPGDHLRARLTNPEFVKLSFWGKIMTNLPQINNFVVHNLVYEVILFFILFGFGIFSGKNKKLLLESLVWFIAGILVWYVLVLSPGSPDEPQTYFGGFILVVVANAKLFVISAKNDVIINQICTITLLTLAFFTFVNVSNGFIDAWRTDKAIARRNEEIISKKKKGINNIKVVPLDYYGKSKYAMFFWQFDISNDPNSWSNKSVAHHHKIRSIVLEN</sequence>
<evidence type="ECO:0000313" key="3">
    <source>
        <dbReference type="Proteomes" id="UP001196248"/>
    </source>
</evidence>
<feature type="transmembrane region" description="Helical" evidence="1">
    <location>
        <begin position="141"/>
        <end position="157"/>
    </location>
</feature>
<feature type="transmembrane region" description="Helical" evidence="1">
    <location>
        <begin position="312"/>
        <end position="329"/>
    </location>
</feature>
<feature type="transmembrane region" description="Helical" evidence="1">
    <location>
        <begin position="112"/>
        <end position="135"/>
    </location>
</feature>
<reference evidence="2 3" key="1">
    <citation type="submission" date="2021-06" db="EMBL/GenBank/DDBJ databases">
        <title>Limosilactobacillus angelus sp. nov., isolated from the human vagina.</title>
        <authorList>
            <person name="Chen Y.-S."/>
        </authorList>
    </citation>
    <scope>NUCLEOTIDE SEQUENCE [LARGE SCALE GENOMIC DNA]</scope>
    <source>
        <strain evidence="2 3">P5L02</strain>
    </source>
</reference>
<feature type="transmembrane region" description="Helical" evidence="1">
    <location>
        <begin position="9"/>
        <end position="28"/>
    </location>
</feature>
<dbReference type="Pfam" id="PF19528">
    <property type="entry name" value="DUF6056"/>
    <property type="match status" value="1"/>
</dbReference>
<feature type="transmembrane region" description="Helical" evidence="1">
    <location>
        <begin position="205"/>
        <end position="223"/>
    </location>
</feature>
<protein>
    <submittedName>
        <fullName evidence="2">Uncharacterized protein</fullName>
    </submittedName>
</protein>
<comment type="caution">
    <text evidence="2">The sequence shown here is derived from an EMBL/GenBank/DDBJ whole genome shotgun (WGS) entry which is preliminary data.</text>
</comment>
<evidence type="ECO:0000256" key="1">
    <source>
        <dbReference type="SAM" id="Phobius"/>
    </source>
</evidence>
<dbReference type="InterPro" id="IPR045691">
    <property type="entry name" value="DUF6056"/>
</dbReference>
<gene>
    <name evidence="2" type="ORF">KSL82_02940</name>
</gene>
<keyword evidence="1" id="KW-0472">Membrane</keyword>